<dbReference type="PANTHER" id="PTHR43798:SF5">
    <property type="entry name" value="MONOACYLGLYCEROL LIPASE ABHD6"/>
    <property type="match status" value="1"/>
</dbReference>
<dbReference type="Pfam" id="PF12146">
    <property type="entry name" value="Hydrolase_4"/>
    <property type="match status" value="1"/>
</dbReference>
<accession>A0A8H6CNV0</accession>
<comment type="caution">
    <text evidence="2">The sequence shown here is derived from an EMBL/GenBank/DDBJ whole genome shotgun (WGS) entry which is preliminary data.</text>
</comment>
<dbReference type="GO" id="GO:0016020">
    <property type="term" value="C:membrane"/>
    <property type="evidence" value="ECO:0007669"/>
    <property type="project" value="TreeGrafter"/>
</dbReference>
<dbReference type="SUPFAM" id="SSF53474">
    <property type="entry name" value="alpha/beta-Hydrolases"/>
    <property type="match status" value="1"/>
</dbReference>
<proteinExistence type="predicted"/>
<dbReference type="PRINTS" id="PR00111">
    <property type="entry name" value="ABHYDROLASE"/>
</dbReference>
<dbReference type="GO" id="GO:0046464">
    <property type="term" value="P:acylglycerol catabolic process"/>
    <property type="evidence" value="ECO:0007669"/>
    <property type="project" value="TreeGrafter"/>
</dbReference>
<dbReference type="EMBL" id="JACCJC010000090">
    <property type="protein sequence ID" value="KAF6226689.1"/>
    <property type="molecule type" value="Genomic_DNA"/>
</dbReference>
<feature type="domain" description="Serine aminopeptidase S33" evidence="1">
    <location>
        <begin position="30"/>
        <end position="252"/>
    </location>
</feature>
<evidence type="ECO:0000259" key="1">
    <source>
        <dbReference type="Pfam" id="PF12146"/>
    </source>
</evidence>
<dbReference type="Proteomes" id="UP000578531">
    <property type="component" value="Unassembled WGS sequence"/>
</dbReference>
<dbReference type="RefSeq" id="XP_037158840.1">
    <property type="nucleotide sequence ID" value="XM_037314304.1"/>
</dbReference>
<dbReference type="InterPro" id="IPR022742">
    <property type="entry name" value="Hydrolase_4"/>
</dbReference>
<dbReference type="InterPro" id="IPR050266">
    <property type="entry name" value="AB_hydrolase_sf"/>
</dbReference>
<dbReference type="InterPro" id="IPR029058">
    <property type="entry name" value="AB_hydrolase_fold"/>
</dbReference>
<name>A0A8H6CNV0_9LECA</name>
<dbReference type="InterPro" id="IPR000073">
    <property type="entry name" value="AB_hydrolase_1"/>
</dbReference>
<organism evidence="2 3">
    <name type="scientific">Letharia columbiana</name>
    <dbReference type="NCBI Taxonomy" id="112416"/>
    <lineage>
        <taxon>Eukaryota</taxon>
        <taxon>Fungi</taxon>
        <taxon>Dikarya</taxon>
        <taxon>Ascomycota</taxon>
        <taxon>Pezizomycotina</taxon>
        <taxon>Lecanoromycetes</taxon>
        <taxon>OSLEUM clade</taxon>
        <taxon>Lecanoromycetidae</taxon>
        <taxon>Lecanorales</taxon>
        <taxon>Lecanorineae</taxon>
        <taxon>Parmeliaceae</taxon>
        <taxon>Letharia</taxon>
    </lineage>
</organism>
<dbReference type="GO" id="GO:0047372">
    <property type="term" value="F:monoacylglycerol lipase activity"/>
    <property type="evidence" value="ECO:0007669"/>
    <property type="project" value="TreeGrafter"/>
</dbReference>
<gene>
    <name evidence="2" type="ORF">HO173_012435</name>
</gene>
<dbReference type="Gene3D" id="3.40.50.1820">
    <property type="entry name" value="alpha/beta hydrolase"/>
    <property type="match status" value="1"/>
</dbReference>
<dbReference type="OrthoDB" id="2498029at2759"/>
<keyword evidence="3" id="KW-1185">Reference proteome</keyword>
<dbReference type="AlphaFoldDB" id="A0A8H6CNV0"/>
<sequence length="268" mass="28632">MASSINSYGSLKAHHGHIYYEQEGNKSGHSVLFIHGLGGTTNTYQPLVSSLQDFNLVRFDWAGHGRSTLPQKTSIDSYVEDAEAIINHFSLKDITVIGHSLGCLVALTLAAKQPSLVSKLVLYGPIKAPPQPGRDGAKGRAESVRKGGMAAVADTVVGNAFAAQTLKERPEIVSFGRELLSRQNAEGYALACLSLAESRDPEWGAIKAKTTIVSGSEDKVSTPALCKAIAEELGHTKVDLVTFEGVAHWHTLENAKESAEVLRKAVSS</sequence>
<evidence type="ECO:0000313" key="2">
    <source>
        <dbReference type="EMBL" id="KAF6226689.1"/>
    </source>
</evidence>
<evidence type="ECO:0000313" key="3">
    <source>
        <dbReference type="Proteomes" id="UP000578531"/>
    </source>
</evidence>
<dbReference type="PANTHER" id="PTHR43798">
    <property type="entry name" value="MONOACYLGLYCEROL LIPASE"/>
    <property type="match status" value="1"/>
</dbReference>
<reference evidence="2 3" key="1">
    <citation type="journal article" date="2020" name="Genomics">
        <title>Complete, high-quality genomes from long-read metagenomic sequencing of two wolf lichen thalli reveals enigmatic genome architecture.</title>
        <authorList>
            <person name="McKenzie S.K."/>
            <person name="Walston R.F."/>
            <person name="Allen J.L."/>
        </authorList>
    </citation>
    <scope>NUCLEOTIDE SEQUENCE [LARGE SCALE GENOMIC DNA]</scope>
    <source>
        <strain evidence="2">WasteWater2</strain>
    </source>
</reference>
<protein>
    <recommendedName>
        <fullName evidence="1">Serine aminopeptidase S33 domain-containing protein</fullName>
    </recommendedName>
</protein>
<dbReference type="GeneID" id="59294069"/>